<dbReference type="CDD" id="cd06916">
    <property type="entry name" value="NR_DBD_like"/>
    <property type="match status" value="1"/>
</dbReference>
<feature type="compositionally biased region" description="Low complexity" evidence="11">
    <location>
        <begin position="151"/>
        <end position="167"/>
    </location>
</feature>
<keyword evidence="7" id="KW-0804">Transcription</keyword>
<dbReference type="SMART" id="SM00399">
    <property type="entry name" value="ZnF_C4"/>
    <property type="match status" value="1"/>
</dbReference>
<feature type="region of interest" description="Disordered" evidence="11">
    <location>
        <begin position="83"/>
        <end position="167"/>
    </location>
</feature>
<comment type="similarity">
    <text evidence="1">Belongs to the nuclear hormone receptor family.</text>
</comment>
<protein>
    <submittedName>
        <fullName evidence="13">CBN-NHR-2 protein</fullName>
    </submittedName>
</protein>
<keyword evidence="8" id="KW-0675">Receptor</keyword>
<keyword evidence="2" id="KW-0479">Metal-binding</keyword>
<evidence type="ECO:0000256" key="9">
    <source>
        <dbReference type="ARBA" id="ARBA00023242"/>
    </source>
</evidence>
<evidence type="ECO:0000313" key="14">
    <source>
        <dbReference type="Proteomes" id="UP000008068"/>
    </source>
</evidence>
<dbReference type="Pfam" id="PF00105">
    <property type="entry name" value="zf-C4"/>
    <property type="match status" value="1"/>
</dbReference>
<keyword evidence="3" id="KW-0863">Zinc-finger</keyword>
<name>G0NLJ9_CAEBE</name>
<feature type="domain" description="Nuclear receptor" evidence="12">
    <location>
        <begin position="257"/>
        <end position="339"/>
    </location>
</feature>
<feature type="compositionally biased region" description="Polar residues" evidence="11">
    <location>
        <begin position="200"/>
        <end position="209"/>
    </location>
</feature>
<dbReference type="OrthoDB" id="6355676at2759"/>
<dbReference type="InterPro" id="IPR013088">
    <property type="entry name" value="Znf_NHR/GATA"/>
</dbReference>
<evidence type="ECO:0000256" key="6">
    <source>
        <dbReference type="ARBA" id="ARBA00023125"/>
    </source>
</evidence>
<reference evidence="14" key="1">
    <citation type="submission" date="2011-07" db="EMBL/GenBank/DDBJ databases">
        <authorList>
            <consortium name="Caenorhabditis brenneri Sequencing and Analysis Consortium"/>
            <person name="Wilson R.K."/>
        </authorList>
    </citation>
    <scope>NUCLEOTIDE SEQUENCE [LARGE SCALE GENOMIC DNA]</scope>
    <source>
        <strain evidence="14">PB2801</strain>
    </source>
</reference>
<evidence type="ECO:0000256" key="7">
    <source>
        <dbReference type="ARBA" id="ARBA00023163"/>
    </source>
</evidence>
<keyword evidence="5" id="KW-0805">Transcription regulation</keyword>
<organism evidence="14">
    <name type="scientific">Caenorhabditis brenneri</name>
    <name type="common">Nematode worm</name>
    <dbReference type="NCBI Taxonomy" id="135651"/>
    <lineage>
        <taxon>Eukaryota</taxon>
        <taxon>Metazoa</taxon>
        <taxon>Ecdysozoa</taxon>
        <taxon>Nematoda</taxon>
        <taxon>Chromadorea</taxon>
        <taxon>Rhabditida</taxon>
        <taxon>Rhabditina</taxon>
        <taxon>Rhabditomorpha</taxon>
        <taxon>Rhabditoidea</taxon>
        <taxon>Rhabditidae</taxon>
        <taxon>Peloderinae</taxon>
        <taxon>Caenorhabditis</taxon>
    </lineage>
</organism>
<evidence type="ECO:0000256" key="11">
    <source>
        <dbReference type="SAM" id="MobiDB-lite"/>
    </source>
</evidence>
<evidence type="ECO:0000256" key="4">
    <source>
        <dbReference type="ARBA" id="ARBA00022833"/>
    </source>
</evidence>
<evidence type="ECO:0000256" key="8">
    <source>
        <dbReference type="ARBA" id="ARBA00023170"/>
    </source>
</evidence>
<evidence type="ECO:0000256" key="10">
    <source>
        <dbReference type="ARBA" id="ARBA00037512"/>
    </source>
</evidence>
<evidence type="ECO:0000256" key="3">
    <source>
        <dbReference type="ARBA" id="ARBA00022771"/>
    </source>
</evidence>
<dbReference type="FunFam" id="3.30.50.10:FF:000070">
    <property type="entry name" value="Nuclear hormone receptor family member nhr-2"/>
    <property type="match status" value="1"/>
</dbReference>
<dbReference type="Proteomes" id="UP000008068">
    <property type="component" value="Unassembled WGS sequence"/>
</dbReference>
<keyword evidence="4" id="KW-0862">Zinc</keyword>
<dbReference type="EMBL" id="GL379905">
    <property type="protein sequence ID" value="EGT33450.1"/>
    <property type="molecule type" value="Genomic_DNA"/>
</dbReference>
<keyword evidence="9" id="KW-0539">Nucleus</keyword>
<keyword evidence="6" id="KW-0238">DNA-binding</keyword>
<dbReference type="SUPFAM" id="SSF57716">
    <property type="entry name" value="Glucocorticoid receptor-like (DNA-binding domain)"/>
    <property type="match status" value="1"/>
</dbReference>
<evidence type="ECO:0000256" key="5">
    <source>
        <dbReference type="ARBA" id="ARBA00023015"/>
    </source>
</evidence>
<dbReference type="PROSITE" id="PS00031">
    <property type="entry name" value="NUCLEAR_REC_DBD_1"/>
    <property type="match status" value="1"/>
</dbReference>
<dbReference type="PROSITE" id="PS51030">
    <property type="entry name" value="NUCLEAR_REC_DBD_2"/>
    <property type="match status" value="1"/>
</dbReference>
<evidence type="ECO:0000313" key="13">
    <source>
        <dbReference type="EMBL" id="EGT33450.1"/>
    </source>
</evidence>
<dbReference type="Gene3D" id="3.30.50.10">
    <property type="entry name" value="Erythroid Transcription Factor GATA-1, subunit A"/>
    <property type="match status" value="1"/>
</dbReference>
<dbReference type="GO" id="GO:0043565">
    <property type="term" value="F:sequence-specific DNA binding"/>
    <property type="evidence" value="ECO:0007669"/>
    <property type="project" value="InterPro"/>
</dbReference>
<gene>
    <name evidence="13" type="primary">Cbn-nhr-2</name>
    <name evidence="13" type="ORF">CAEBREN_03574</name>
</gene>
<dbReference type="PRINTS" id="PR00398">
    <property type="entry name" value="STRDHORMONER"/>
</dbReference>
<evidence type="ECO:0000259" key="12">
    <source>
        <dbReference type="PROSITE" id="PS51030"/>
    </source>
</evidence>
<comment type="function">
    <text evidence="10">Orphan nuclear receptor.</text>
</comment>
<dbReference type="InterPro" id="IPR050200">
    <property type="entry name" value="Nuclear_hormone_rcpt_NR3"/>
</dbReference>
<dbReference type="InParanoid" id="G0NLJ9"/>
<dbReference type="InterPro" id="IPR001723">
    <property type="entry name" value="Nuclear_hrmn_rcpt"/>
</dbReference>
<dbReference type="PRINTS" id="PR00047">
    <property type="entry name" value="STROIDFINGER"/>
</dbReference>
<dbReference type="eggNOG" id="KOG3575">
    <property type="taxonomic scope" value="Eukaryota"/>
</dbReference>
<dbReference type="GO" id="GO:0008270">
    <property type="term" value="F:zinc ion binding"/>
    <property type="evidence" value="ECO:0007669"/>
    <property type="project" value="UniProtKB-KW"/>
</dbReference>
<sequence>MPAMTTTEVMQFPPTHHQIPPGYPLVNPYAQGYMPPVDMANFQQAQFPPEMFQMYMQLQMNNLAPGVPGGPVIPQASSMVPPLVSAPSAEASTTTPPVNQMMPEDGRNSTSSIPHSEHHQQQNTMSAHVSPHVSPHYPPAHPPMEHMTPTQSSSQNSQSNDVSPVQQNSEVSPYAINNLLSTQSSPVDGNEEKENKNVRRNTLPTTTTINRKRRSKAQEGPEVQRVPQPIPPNFTSNYTPMMMQNFAALMDPIYYRRDVCMICGDNATGYHYGVMSCEGCKGFFRRTVHKNVEYVCAKGPSCSFSYENCAMNRGTRTRCQACRFKRCIEVGMNKENVRMSKDNEKSIKEEAPSSSDLRAEIKELIESFSSSMPLSTNFKSASHAVGSIKSFIRNVPQMASVLPKVESELDSAIEKMMNGMMIIRAAFTFDPISFVASDNASFTSAVNLLRTGIRNTVLTGNEVALLSAIFILQCVNACATEAFLIYCQGLRDQFSQTHTQESGLYERVLCKLGHIR</sequence>
<dbReference type="InterPro" id="IPR001628">
    <property type="entry name" value="Znf_hrmn_rcpt"/>
</dbReference>
<evidence type="ECO:0000256" key="1">
    <source>
        <dbReference type="ARBA" id="ARBA00005993"/>
    </source>
</evidence>
<dbReference type="OMA" id="YENCAMN"/>
<accession>G0NLJ9</accession>
<dbReference type="PANTHER" id="PTHR48092">
    <property type="entry name" value="KNIRPS-RELATED PROTEIN-RELATED"/>
    <property type="match status" value="1"/>
</dbReference>
<dbReference type="GO" id="GO:0003700">
    <property type="term" value="F:DNA-binding transcription factor activity"/>
    <property type="evidence" value="ECO:0007669"/>
    <property type="project" value="InterPro"/>
</dbReference>
<keyword evidence="14" id="KW-1185">Reference proteome</keyword>
<feature type="region of interest" description="Disordered" evidence="11">
    <location>
        <begin position="180"/>
        <end position="231"/>
    </location>
</feature>
<dbReference type="AlphaFoldDB" id="G0NLJ9"/>
<evidence type="ECO:0000256" key="2">
    <source>
        <dbReference type="ARBA" id="ARBA00022723"/>
    </source>
</evidence>
<feature type="compositionally biased region" description="Low complexity" evidence="11">
    <location>
        <begin position="126"/>
        <end position="135"/>
    </location>
</feature>
<dbReference type="FunCoup" id="G0NLJ9">
    <property type="interactions" value="2041"/>
</dbReference>
<dbReference type="STRING" id="135651.G0NLJ9"/>
<dbReference type="HOGENOM" id="CLU_552354_0_0_1"/>
<proteinExistence type="inferred from homology"/>